<dbReference type="InterPro" id="IPR057746">
    <property type="entry name" value="CpnT-like_N"/>
</dbReference>
<feature type="compositionally biased region" description="Polar residues" evidence="2">
    <location>
        <begin position="341"/>
        <end position="359"/>
    </location>
</feature>
<reference evidence="4" key="1">
    <citation type="submission" date="2024-06" db="EMBL/GenBank/DDBJ databases">
        <title>Streptomyces sp. strain HUAS MG91 genome sequences.</title>
        <authorList>
            <person name="Mo P."/>
        </authorList>
    </citation>
    <scope>NUCLEOTIDE SEQUENCE</scope>
    <source>
        <strain evidence="4">HUAS MG91</strain>
    </source>
</reference>
<evidence type="ECO:0000259" key="3">
    <source>
        <dbReference type="Pfam" id="PF25547"/>
    </source>
</evidence>
<name>A0AAU8IY72_9ACTN</name>
<feature type="compositionally biased region" description="Basic and acidic residues" evidence="2">
    <location>
        <begin position="331"/>
        <end position="340"/>
    </location>
</feature>
<dbReference type="SUPFAM" id="SSF140453">
    <property type="entry name" value="EsxAB dimer-like"/>
    <property type="match status" value="1"/>
</dbReference>
<sequence length="367" mass="37756">MSGDESIAEEIVELGIEIVHPGGRPGELREAATQWRNLKTEVDHVFSALDKQVDSTVGHTWRGQAAEAFHEHWNQCLKATDLVTGHFDEAAAGLEKAAKAIEEVNEEIEDIYLEIGISVGVSIGMSFVTFGVSAAVGTARVAMLAEKALNAASTLGRMLRAIAHAYKSFKGINKYTEALSVFVENATTGTAGGMATSLLSGKGFEFENNLRGGIAGATFGTGAASAATRLGGGEVISGVAGGAAGGVGGDALNSWFGGEKFDTRQAGIDAVTGGAAGGAGGTMRSVDRGFRSIADDLRDTHTPESHDAARDTAWGTAVPIAGGVSANNGKDSLENVDNHSSKVQSGAGQDTRGRGSSTAEEVRRVFG</sequence>
<dbReference type="EMBL" id="CP159534">
    <property type="protein sequence ID" value="XCJ73627.1"/>
    <property type="molecule type" value="Genomic_DNA"/>
</dbReference>
<proteinExistence type="predicted"/>
<feature type="region of interest" description="Disordered" evidence="2">
    <location>
        <begin position="321"/>
        <end position="367"/>
    </location>
</feature>
<evidence type="ECO:0000256" key="2">
    <source>
        <dbReference type="SAM" id="MobiDB-lite"/>
    </source>
</evidence>
<feature type="domain" description="Outer membrane channel protein CpnT-like N-terminal" evidence="3">
    <location>
        <begin position="8"/>
        <end position="140"/>
    </location>
</feature>
<dbReference type="RefSeq" id="WP_353945086.1">
    <property type="nucleotide sequence ID" value="NZ_CP159534.1"/>
</dbReference>
<accession>A0AAU8IY72</accession>
<dbReference type="Gene3D" id="1.10.287.1060">
    <property type="entry name" value="ESAT-6-like"/>
    <property type="match status" value="1"/>
</dbReference>
<protein>
    <submittedName>
        <fullName evidence="4">WXG100 family type VII secretion target</fullName>
    </submittedName>
</protein>
<keyword evidence="1" id="KW-0175">Coiled coil</keyword>
<organism evidence="4">
    <name type="scientific">Streptomyces tabacisoli</name>
    <dbReference type="NCBI Taxonomy" id="3156398"/>
    <lineage>
        <taxon>Bacteria</taxon>
        <taxon>Bacillati</taxon>
        <taxon>Actinomycetota</taxon>
        <taxon>Actinomycetes</taxon>
        <taxon>Kitasatosporales</taxon>
        <taxon>Streptomycetaceae</taxon>
        <taxon>Streptomyces</taxon>
    </lineage>
</organism>
<evidence type="ECO:0000313" key="4">
    <source>
        <dbReference type="EMBL" id="XCJ73627.1"/>
    </source>
</evidence>
<gene>
    <name evidence="4" type="ORF">ABII15_28330</name>
</gene>
<dbReference type="InterPro" id="IPR036689">
    <property type="entry name" value="ESAT-6-like_sf"/>
</dbReference>
<evidence type="ECO:0000256" key="1">
    <source>
        <dbReference type="SAM" id="Coils"/>
    </source>
</evidence>
<dbReference type="KEGG" id="stac:ABII15_28330"/>
<dbReference type="Pfam" id="PF25547">
    <property type="entry name" value="WXG100_2"/>
    <property type="match status" value="1"/>
</dbReference>
<feature type="coiled-coil region" evidence="1">
    <location>
        <begin position="87"/>
        <end position="114"/>
    </location>
</feature>
<dbReference type="AlphaFoldDB" id="A0AAU8IY72"/>